<accession>A0A074MJV8</accession>
<protein>
    <recommendedName>
        <fullName evidence="4">DUF2927 domain-containing protein</fullName>
    </recommendedName>
</protein>
<dbReference type="EMBL" id="JMIX01000007">
    <property type="protein sequence ID" value="KEO93090.1"/>
    <property type="molecule type" value="Genomic_DNA"/>
</dbReference>
<sequence length="336" mass="36196">MKTTCVFLVAAIAALLSGAGSEAYAQDRSAPRSGDVSIRTDGVGEPIVVVGDRKLDEDRVREALRDMAKRGRSAREPLGRYHDPLCVTVAGFGDVLGARIAERIAAQARIVGANVAEPGCTPNATVVMVDKPVVLLDRMRRERPGLLDADSLRRIRATLRSGHPAISWASTERRDQFGRQLAPGNPLSGYEQDSLFNEMMFARDNRFPSQLNVDFSIARSGAVVVFDAYKMDGVHLDQLADYAVMRILGDPRPGTDPAAEGPRTILDLFHAGPDAAPPGLTLVDLAYLRGIYTMSPTEPASRLESFALTAYAELAGDSKEAEDDCAEEPDDACIPG</sequence>
<evidence type="ECO:0000256" key="1">
    <source>
        <dbReference type="SAM" id="SignalP"/>
    </source>
</evidence>
<dbReference type="Proteomes" id="UP000027866">
    <property type="component" value="Unassembled WGS sequence"/>
</dbReference>
<dbReference type="KEGG" id="elq:Ga0102493_112025"/>
<dbReference type="RefSeq" id="WP_069297465.1">
    <property type="nucleotide sequence ID" value="NZ_CP017057.1"/>
</dbReference>
<evidence type="ECO:0008006" key="4">
    <source>
        <dbReference type="Google" id="ProtNLM"/>
    </source>
</evidence>
<feature type="chain" id="PRO_5001697281" description="DUF2927 domain-containing protein" evidence="1">
    <location>
        <begin position="26"/>
        <end position="336"/>
    </location>
</feature>
<dbReference type="AlphaFoldDB" id="A0A074MJV8"/>
<gene>
    <name evidence="2" type="ORF">EH32_12755</name>
</gene>
<dbReference type="OrthoDB" id="7218943at2"/>
<proteinExistence type="predicted"/>
<keyword evidence="1" id="KW-0732">Signal</keyword>
<name>A0A074MJV8_9SPHN</name>
<evidence type="ECO:0000313" key="3">
    <source>
        <dbReference type="Proteomes" id="UP000027866"/>
    </source>
</evidence>
<evidence type="ECO:0000313" key="2">
    <source>
        <dbReference type="EMBL" id="KEO93090.1"/>
    </source>
</evidence>
<dbReference type="PATRIC" id="fig|39960.10.peg.1113"/>
<reference evidence="2 3" key="1">
    <citation type="submission" date="2014-04" db="EMBL/GenBank/DDBJ databases">
        <title>A comprehensive comparison of genomes of Erythrobacter spp. Strains.</title>
        <authorList>
            <person name="Zheng Q."/>
        </authorList>
    </citation>
    <scope>NUCLEOTIDE SEQUENCE [LARGE SCALE GENOMIC DNA]</scope>
    <source>
        <strain evidence="2 3">DSM 8509</strain>
    </source>
</reference>
<organism evidence="2 3">
    <name type="scientific">Erythrobacter litoralis</name>
    <dbReference type="NCBI Taxonomy" id="39960"/>
    <lineage>
        <taxon>Bacteria</taxon>
        <taxon>Pseudomonadati</taxon>
        <taxon>Pseudomonadota</taxon>
        <taxon>Alphaproteobacteria</taxon>
        <taxon>Sphingomonadales</taxon>
        <taxon>Erythrobacteraceae</taxon>
        <taxon>Erythrobacter/Porphyrobacter group</taxon>
        <taxon>Erythrobacter</taxon>
    </lineage>
</organism>
<comment type="caution">
    <text evidence="2">The sequence shown here is derived from an EMBL/GenBank/DDBJ whole genome shotgun (WGS) entry which is preliminary data.</text>
</comment>
<feature type="signal peptide" evidence="1">
    <location>
        <begin position="1"/>
        <end position="25"/>
    </location>
</feature>
<keyword evidence="3" id="KW-1185">Reference proteome</keyword>